<protein>
    <submittedName>
        <fullName evidence="1">Glutathione S-transferase</fullName>
    </submittedName>
</protein>
<organism evidence="1 2">
    <name type="scientific">Hygrophoropsis aurantiaca</name>
    <dbReference type="NCBI Taxonomy" id="72124"/>
    <lineage>
        <taxon>Eukaryota</taxon>
        <taxon>Fungi</taxon>
        <taxon>Dikarya</taxon>
        <taxon>Basidiomycota</taxon>
        <taxon>Agaricomycotina</taxon>
        <taxon>Agaricomycetes</taxon>
        <taxon>Agaricomycetidae</taxon>
        <taxon>Boletales</taxon>
        <taxon>Coniophorineae</taxon>
        <taxon>Hygrophoropsidaceae</taxon>
        <taxon>Hygrophoropsis</taxon>
    </lineage>
</organism>
<gene>
    <name evidence="1" type="ORF">BJ138DRAFT_1141611</name>
</gene>
<keyword evidence="2" id="KW-1185">Reference proteome</keyword>
<dbReference type="Proteomes" id="UP000790377">
    <property type="component" value="Unassembled WGS sequence"/>
</dbReference>
<sequence length="253" mass="29072">MTVTKITFFDIPTLLPVSTSPNTWKVRLALNYKGLPFETRWVETCDIEKVCKSLGIPPTSVSPSGTPKYTLPALIDHTFSPPSILSDSTPIIEYLERTYPDPDPSRALCPPNSRSLEALFEYYINSSITAHIIPLMVMHMYDKKTPRDRVHFRERMEAAFGKRLEDIELQGREREEAWKRIEVVFDLLSFFMQQNGGGDFFTGEKLSLADCTLGGLMIALRYDSPDEAWGKVMSWSNRRWARYMSALEKWVFV</sequence>
<evidence type="ECO:0000313" key="2">
    <source>
        <dbReference type="Proteomes" id="UP000790377"/>
    </source>
</evidence>
<comment type="caution">
    <text evidence="1">The sequence shown here is derived from an EMBL/GenBank/DDBJ whole genome shotgun (WGS) entry which is preliminary data.</text>
</comment>
<name>A0ACB8ARB4_9AGAM</name>
<accession>A0ACB8ARB4</accession>
<feature type="non-terminal residue" evidence="1">
    <location>
        <position position="253"/>
    </location>
</feature>
<evidence type="ECO:0000313" key="1">
    <source>
        <dbReference type="EMBL" id="KAH7915563.1"/>
    </source>
</evidence>
<proteinExistence type="predicted"/>
<dbReference type="EMBL" id="MU267599">
    <property type="protein sequence ID" value="KAH7915563.1"/>
    <property type="molecule type" value="Genomic_DNA"/>
</dbReference>
<reference evidence="1" key="1">
    <citation type="journal article" date="2021" name="New Phytol.">
        <title>Evolutionary innovations through gain and loss of genes in the ectomycorrhizal Boletales.</title>
        <authorList>
            <person name="Wu G."/>
            <person name="Miyauchi S."/>
            <person name="Morin E."/>
            <person name="Kuo A."/>
            <person name="Drula E."/>
            <person name="Varga T."/>
            <person name="Kohler A."/>
            <person name="Feng B."/>
            <person name="Cao Y."/>
            <person name="Lipzen A."/>
            <person name="Daum C."/>
            <person name="Hundley H."/>
            <person name="Pangilinan J."/>
            <person name="Johnson J."/>
            <person name="Barry K."/>
            <person name="LaButti K."/>
            <person name="Ng V."/>
            <person name="Ahrendt S."/>
            <person name="Min B."/>
            <person name="Choi I.G."/>
            <person name="Park H."/>
            <person name="Plett J.M."/>
            <person name="Magnuson J."/>
            <person name="Spatafora J.W."/>
            <person name="Nagy L.G."/>
            <person name="Henrissat B."/>
            <person name="Grigoriev I.V."/>
            <person name="Yang Z.L."/>
            <person name="Xu J."/>
            <person name="Martin F.M."/>
        </authorList>
    </citation>
    <scope>NUCLEOTIDE SEQUENCE</scope>
    <source>
        <strain evidence="1">ATCC 28755</strain>
    </source>
</reference>